<proteinExistence type="predicted"/>
<gene>
    <name evidence="6" type="ORF">H9L17_12275</name>
</gene>
<evidence type="ECO:0000313" key="6">
    <source>
        <dbReference type="EMBL" id="QNN45957.1"/>
    </source>
</evidence>
<feature type="domain" description="PAS" evidence="3">
    <location>
        <begin position="106"/>
        <end position="162"/>
    </location>
</feature>
<feature type="domain" description="PAC" evidence="4">
    <location>
        <begin position="183"/>
        <end position="234"/>
    </location>
</feature>
<dbReference type="SUPFAM" id="SSF55073">
    <property type="entry name" value="Nucleotide cyclase"/>
    <property type="match status" value="1"/>
</dbReference>
<dbReference type="InterPro" id="IPR000700">
    <property type="entry name" value="PAS-assoc_C"/>
</dbReference>
<dbReference type="RefSeq" id="WP_187569719.1">
    <property type="nucleotide sequence ID" value="NZ_CP060711.1"/>
</dbReference>
<evidence type="ECO:0000313" key="7">
    <source>
        <dbReference type="Proteomes" id="UP000515977"/>
    </source>
</evidence>
<dbReference type="Proteomes" id="UP000515977">
    <property type="component" value="Chromosome"/>
</dbReference>
<dbReference type="PROSITE" id="PS50113">
    <property type="entry name" value="PAC"/>
    <property type="match status" value="1"/>
</dbReference>
<dbReference type="KEGG" id="tbv:H9L17_12275"/>
<name>A0A7G9QRI2_9GAMM</name>
<dbReference type="CDD" id="cd01949">
    <property type="entry name" value="GGDEF"/>
    <property type="match status" value="1"/>
</dbReference>
<feature type="transmembrane region" description="Helical" evidence="2">
    <location>
        <begin position="27"/>
        <end position="44"/>
    </location>
</feature>
<keyword evidence="2" id="KW-0472">Membrane</keyword>
<dbReference type="InterPro" id="IPR029787">
    <property type="entry name" value="Nucleotide_cyclase"/>
</dbReference>
<keyword evidence="2" id="KW-0812">Transmembrane</keyword>
<dbReference type="SMART" id="SM00267">
    <property type="entry name" value="GGDEF"/>
    <property type="match status" value="1"/>
</dbReference>
<dbReference type="EMBL" id="CP060711">
    <property type="protein sequence ID" value="QNN45957.1"/>
    <property type="molecule type" value="Genomic_DNA"/>
</dbReference>
<dbReference type="CDD" id="cd00130">
    <property type="entry name" value="PAS"/>
    <property type="match status" value="1"/>
</dbReference>
<dbReference type="InterPro" id="IPR000160">
    <property type="entry name" value="GGDEF_dom"/>
</dbReference>
<protein>
    <submittedName>
        <fullName evidence="6">Diguanylate cyclase</fullName>
    </submittedName>
</protein>
<dbReference type="GO" id="GO:0003824">
    <property type="term" value="F:catalytic activity"/>
    <property type="evidence" value="ECO:0007669"/>
    <property type="project" value="UniProtKB-ARBA"/>
</dbReference>
<dbReference type="Pfam" id="PF00990">
    <property type="entry name" value="GGDEF"/>
    <property type="match status" value="1"/>
</dbReference>
<dbReference type="NCBIfam" id="TIGR00229">
    <property type="entry name" value="sensory_box"/>
    <property type="match status" value="1"/>
</dbReference>
<accession>A0A7G9QRI2</accession>
<evidence type="ECO:0000259" key="5">
    <source>
        <dbReference type="PROSITE" id="PS50887"/>
    </source>
</evidence>
<dbReference type="NCBIfam" id="TIGR00254">
    <property type="entry name" value="GGDEF"/>
    <property type="match status" value="1"/>
</dbReference>
<dbReference type="InterPro" id="IPR000014">
    <property type="entry name" value="PAS"/>
</dbReference>
<organism evidence="6 7">
    <name type="scientific">Thermomonas brevis</name>
    <dbReference type="NCBI Taxonomy" id="215691"/>
    <lineage>
        <taxon>Bacteria</taxon>
        <taxon>Pseudomonadati</taxon>
        <taxon>Pseudomonadota</taxon>
        <taxon>Gammaproteobacteria</taxon>
        <taxon>Lysobacterales</taxon>
        <taxon>Lysobacteraceae</taxon>
        <taxon>Thermomonas</taxon>
    </lineage>
</organism>
<dbReference type="Gene3D" id="3.30.450.20">
    <property type="entry name" value="PAS domain"/>
    <property type="match status" value="1"/>
</dbReference>
<dbReference type="SUPFAM" id="SSF55785">
    <property type="entry name" value="PYP-like sensor domain (PAS domain)"/>
    <property type="match status" value="1"/>
</dbReference>
<evidence type="ECO:0000256" key="2">
    <source>
        <dbReference type="SAM" id="Phobius"/>
    </source>
</evidence>
<dbReference type="PANTHER" id="PTHR44757:SF2">
    <property type="entry name" value="BIOFILM ARCHITECTURE MAINTENANCE PROTEIN MBAA"/>
    <property type="match status" value="1"/>
</dbReference>
<dbReference type="PROSITE" id="PS50112">
    <property type="entry name" value="PAS"/>
    <property type="match status" value="1"/>
</dbReference>
<keyword evidence="2" id="KW-1133">Transmembrane helix</keyword>
<feature type="domain" description="GGDEF" evidence="5">
    <location>
        <begin position="266"/>
        <end position="401"/>
    </location>
</feature>
<dbReference type="InterPro" id="IPR043128">
    <property type="entry name" value="Rev_trsase/Diguanyl_cyclase"/>
</dbReference>
<comment type="cofactor">
    <cofactor evidence="1">
        <name>Mg(2+)</name>
        <dbReference type="ChEBI" id="CHEBI:18420"/>
    </cofactor>
</comment>
<reference evidence="6 7" key="1">
    <citation type="submission" date="2020-08" db="EMBL/GenBank/DDBJ databases">
        <title>Genome sequence of Thermomonas brevis KACC 16975T.</title>
        <authorList>
            <person name="Hyun D.-W."/>
            <person name="Bae J.-W."/>
        </authorList>
    </citation>
    <scope>NUCLEOTIDE SEQUENCE [LARGE SCALE GENOMIC DNA]</scope>
    <source>
        <strain evidence="6 7">KACC 16975</strain>
    </source>
</reference>
<dbReference type="SMART" id="SM00091">
    <property type="entry name" value="PAS"/>
    <property type="match status" value="1"/>
</dbReference>
<sequence length="401" mass="43823">MEQGKSNPGEPAGRAGSAVLKLAADKALLIALVYLLLGLLWILGSDSALNALFTDPALVARMQTWKGWFYVVLTAVLLYAVLYRLLRSEASQLLRQSRQREDLSLLNQFRESIIDNANIWINVLDAQARVTVWNKAAEQISGYRRDEVIGGDGIWTLLYPDEDYRGDIARRVRAILDDGFEVEGFETRMRCRDGECKIISWNQRRFFSDTGEIGSIAIGQDVTERKRLQLELERMAVHDPLTGLYNRREFEALAGARFAACATEGRPFSMLWIDIDGFKGVNDRFGHQVGDEVLRGVAELLRDAVGESGIAARYGGDELVAALPASGAADARALGEVVRGRVQEAGLLEACAEAGGTLTVSVGAAERDGCHADLAALASAADKAMYRAKATGRNRVCGPED</sequence>
<dbReference type="Pfam" id="PF08448">
    <property type="entry name" value="PAS_4"/>
    <property type="match status" value="1"/>
</dbReference>
<evidence type="ECO:0000259" key="3">
    <source>
        <dbReference type="PROSITE" id="PS50112"/>
    </source>
</evidence>
<evidence type="ECO:0000256" key="1">
    <source>
        <dbReference type="ARBA" id="ARBA00001946"/>
    </source>
</evidence>
<dbReference type="AlphaFoldDB" id="A0A7G9QRI2"/>
<dbReference type="Gene3D" id="3.30.70.270">
    <property type="match status" value="1"/>
</dbReference>
<evidence type="ECO:0000259" key="4">
    <source>
        <dbReference type="PROSITE" id="PS50113"/>
    </source>
</evidence>
<dbReference type="InterPro" id="IPR052155">
    <property type="entry name" value="Biofilm_reg_signaling"/>
</dbReference>
<dbReference type="FunFam" id="3.30.70.270:FF:000001">
    <property type="entry name" value="Diguanylate cyclase domain protein"/>
    <property type="match status" value="1"/>
</dbReference>
<dbReference type="InterPro" id="IPR035965">
    <property type="entry name" value="PAS-like_dom_sf"/>
</dbReference>
<dbReference type="InterPro" id="IPR013656">
    <property type="entry name" value="PAS_4"/>
</dbReference>
<dbReference type="PROSITE" id="PS50887">
    <property type="entry name" value="GGDEF"/>
    <property type="match status" value="1"/>
</dbReference>
<keyword evidence="7" id="KW-1185">Reference proteome</keyword>
<dbReference type="PANTHER" id="PTHR44757">
    <property type="entry name" value="DIGUANYLATE CYCLASE DGCP"/>
    <property type="match status" value="1"/>
</dbReference>
<feature type="transmembrane region" description="Helical" evidence="2">
    <location>
        <begin position="67"/>
        <end position="86"/>
    </location>
</feature>